<reference evidence="1" key="1">
    <citation type="journal article" date="2022" name="bioRxiv">
        <title>Sequencing and chromosome-scale assembly of the giantPleurodeles waltlgenome.</title>
        <authorList>
            <person name="Brown T."/>
            <person name="Elewa A."/>
            <person name="Iarovenko S."/>
            <person name="Subramanian E."/>
            <person name="Araus A.J."/>
            <person name="Petzold A."/>
            <person name="Susuki M."/>
            <person name="Suzuki K.-i.T."/>
            <person name="Hayashi T."/>
            <person name="Toyoda A."/>
            <person name="Oliveira C."/>
            <person name="Osipova E."/>
            <person name="Leigh N.D."/>
            <person name="Simon A."/>
            <person name="Yun M.H."/>
        </authorList>
    </citation>
    <scope>NUCLEOTIDE SEQUENCE</scope>
    <source>
        <strain evidence="1">20211129_DDA</strain>
        <tissue evidence="1">Liver</tissue>
    </source>
</reference>
<dbReference type="Proteomes" id="UP001066276">
    <property type="component" value="Chromosome 2_1"/>
</dbReference>
<sequence>MPGTPWTSEATVHARHPLEVRSYSPCQAPLGLPRLQSMPGTPWTSQATVNARHPLDFRGYTVRARHPLTQAATFTSSRVLTSSLDYMIQ</sequence>
<protein>
    <submittedName>
        <fullName evidence="1">Uncharacterized protein</fullName>
    </submittedName>
</protein>
<comment type="caution">
    <text evidence="1">The sequence shown here is derived from an EMBL/GenBank/DDBJ whole genome shotgun (WGS) entry which is preliminary data.</text>
</comment>
<organism evidence="1 2">
    <name type="scientific">Pleurodeles waltl</name>
    <name type="common">Iberian ribbed newt</name>
    <dbReference type="NCBI Taxonomy" id="8319"/>
    <lineage>
        <taxon>Eukaryota</taxon>
        <taxon>Metazoa</taxon>
        <taxon>Chordata</taxon>
        <taxon>Craniata</taxon>
        <taxon>Vertebrata</taxon>
        <taxon>Euteleostomi</taxon>
        <taxon>Amphibia</taxon>
        <taxon>Batrachia</taxon>
        <taxon>Caudata</taxon>
        <taxon>Salamandroidea</taxon>
        <taxon>Salamandridae</taxon>
        <taxon>Pleurodelinae</taxon>
        <taxon>Pleurodeles</taxon>
    </lineage>
</organism>
<dbReference type="AlphaFoldDB" id="A0AAV7V9C0"/>
<gene>
    <name evidence="1" type="ORF">NDU88_000540</name>
</gene>
<keyword evidence="2" id="KW-1185">Reference proteome</keyword>
<proteinExistence type="predicted"/>
<evidence type="ECO:0000313" key="1">
    <source>
        <dbReference type="EMBL" id="KAJ1196674.1"/>
    </source>
</evidence>
<dbReference type="EMBL" id="JANPWB010000003">
    <property type="protein sequence ID" value="KAJ1196674.1"/>
    <property type="molecule type" value="Genomic_DNA"/>
</dbReference>
<accession>A0AAV7V9C0</accession>
<name>A0AAV7V9C0_PLEWA</name>
<evidence type="ECO:0000313" key="2">
    <source>
        <dbReference type="Proteomes" id="UP001066276"/>
    </source>
</evidence>